<dbReference type="Gene3D" id="1.10.287.1060">
    <property type="entry name" value="ESAT-6-like"/>
    <property type="match status" value="1"/>
</dbReference>
<dbReference type="Gene3D" id="1.10.530.10">
    <property type="match status" value="1"/>
</dbReference>
<comment type="caution">
    <text evidence="3">The sequence shown here is derived from an EMBL/GenBank/DDBJ whole genome shotgun (WGS) entry which is preliminary data.</text>
</comment>
<feature type="compositionally biased region" description="Gly residues" evidence="1">
    <location>
        <begin position="221"/>
        <end position="240"/>
    </location>
</feature>
<feature type="domain" description="Transglycosylase SLT" evidence="2">
    <location>
        <begin position="297"/>
        <end position="369"/>
    </location>
</feature>
<organism evidence="3 4">
    <name type="scientific">Streptosporangium album</name>
    <dbReference type="NCBI Taxonomy" id="47479"/>
    <lineage>
        <taxon>Bacteria</taxon>
        <taxon>Bacillati</taxon>
        <taxon>Actinomycetota</taxon>
        <taxon>Actinomycetes</taxon>
        <taxon>Streptosporangiales</taxon>
        <taxon>Streptosporangiaceae</taxon>
        <taxon>Streptosporangium</taxon>
    </lineage>
</organism>
<sequence length="388" mass="41166">MTDRGGDREPITPTVPGSSELLNIAMKVNGDKTSITAIATRWRSAAGKVNEHARELGGAVNAVDGAWQGESADAFDTYMRKYGKAGDALHDALSHCATSLDTAAGKLGTAETKVNNLVGNLVTQWNTYCANNPKKTEAELAPGIKGAVDQAVSDARVHLADADEAVSTAATDLKKHLDERSITFKDIPAPGDEKFVPAPGRTVDWQKTPQPDPGRTTLAGANGGGSGGYSPEGGGYGGYGSTTSSGGTVPQPKEKIVEWIKEALTIIKSDEMADVLRKRGIDVSDLDPNDPKDIERIWTIIYYESGGDPNAQNNWDINARNGVPSQGLMQTIPPVFQANALPGYNGIKEPVDNIIAGVLYTYKRYGSLAQHPGIDSLENVPGGTYKPY</sequence>
<dbReference type="Pfam" id="PF06013">
    <property type="entry name" value="WXG100"/>
    <property type="match status" value="1"/>
</dbReference>
<proteinExistence type="predicted"/>
<dbReference type="SUPFAM" id="SSF53955">
    <property type="entry name" value="Lysozyme-like"/>
    <property type="match status" value="1"/>
</dbReference>
<gene>
    <name evidence="3" type="ORF">FHR32_001457</name>
</gene>
<accession>A0A7W7W7B9</accession>
<dbReference type="InterPro" id="IPR008258">
    <property type="entry name" value="Transglycosylase_SLT_dom_1"/>
</dbReference>
<dbReference type="Proteomes" id="UP000534286">
    <property type="component" value="Unassembled WGS sequence"/>
</dbReference>
<dbReference type="AlphaFoldDB" id="A0A7W7W7B9"/>
<keyword evidence="4" id="KW-1185">Reference proteome</keyword>
<dbReference type="RefSeq" id="WP_184753570.1">
    <property type="nucleotide sequence ID" value="NZ_BAABEK010000047.1"/>
</dbReference>
<evidence type="ECO:0000313" key="3">
    <source>
        <dbReference type="EMBL" id="MBB4937152.1"/>
    </source>
</evidence>
<evidence type="ECO:0000256" key="1">
    <source>
        <dbReference type="SAM" id="MobiDB-lite"/>
    </source>
</evidence>
<protein>
    <submittedName>
        <fullName evidence="3">WXG100 family type VII secretion target</fullName>
    </submittedName>
</protein>
<evidence type="ECO:0000313" key="4">
    <source>
        <dbReference type="Proteomes" id="UP000534286"/>
    </source>
</evidence>
<dbReference type="InterPro" id="IPR036689">
    <property type="entry name" value="ESAT-6-like_sf"/>
</dbReference>
<evidence type="ECO:0000259" key="2">
    <source>
        <dbReference type="Pfam" id="PF01464"/>
    </source>
</evidence>
<dbReference type="InterPro" id="IPR023346">
    <property type="entry name" value="Lysozyme-like_dom_sf"/>
</dbReference>
<dbReference type="InterPro" id="IPR010310">
    <property type="entry name" value="T7SS_ESAT-6-like"/>
</dbReference>
<name>A0A7W7W7B9_9ACTN</name>
<feature type="region of interest" description="Disordered" evidence="1">
    <location>
        <begin position="185"/>
        <end position="250"/>
    </location>
</feature>
<dbReference type="EMBL" id="JACHJU010000001">
    <property type="protein sequence ID" value="MBB4937152.1"/>
    <property type="molecule type" value="Genomic_DNA"/>
</dbReference>
<dbReference type="Pfam" id="PF01464">
    <property type="entry name" value="SLT"/>
    <property type="match status" value="1"/>
</dbReference>
<reference evidence="3 4" key="1">
    <citation type="submission" date="2020-08" db="EMBL/GenBank/DDBJ databases">
        <title>Sequencing the genomes of 1000 actinobacteria strains.</title>
        <authorList>
            <person name="Klenk H.-P."/>
        </authorList>
    </citation>
    <scope>NUCLEOTIDE SEQUENCE [LARGE SCALE GENOMIC DNA]</scope>
    <source>
        <strain evidence="3 4">DSM 43023</strain>
    </source>
</reference>
<dbReference type="SUPFAM" id="SSF140453">
    <property type="entry name" value="EsxAB dimer-like"/>
    <property type="match status" value="1"/>
</dbReference>